<dbReference type="AlphaFoldDB" id="A0A7W9YIY1"/>
<comment type="caution">
    <text evidence="1">The sequence shown here is derived from an EMBL/GenBank/DDBJ whole genome shotgun (WGS) entry which is preliminary data.</text>
</comment>
<accession>A0A7W9YIY1</accession>
<evidence type="ECO:0000313" key="1">
    <source>
        <dbReference type="EMBL" id="MBB6172990.1"/>
    </source>
</evidence>
<dbReference type="RefSeq" id="WP_343070574.1">
    <property type="nucleotide sequence ID" value="NZ_JACHDS010000001.1"/>
</dbReference>
<proteinExistence type="predicted"/>
<dbReference type="EMBL" id="JACHDS010000001">
    <property type="protein sequence ID" value="MBB6172990.1"/>
    <property type="molecule type" value="Genomic_DNA"/>
</dbReference>
<name>A0A7W9YIY1_9ACTN</name>
<evidence type="ECO:0008006" key="3">
    <source>
        <dbReference type="Google" id="ProtNLM"/>
    </source>
</evidence>
<evidence type="ECO:0000313" key="2">
    <source>
        <dbReference type="Proteomes" id="UP000546642"/>
    </source>
</evidence>
<protein>
    <recommendedName>
        <fullName evidence="3">DUF4276 family protein</fullName>
    </recommendedName>
</protein>
<dbReference type="Proteomes" id="UP000546642">
    <property type="component" value="Unassembled WGS sequence"/>
</dbReference>
<keyword evidence="2" id="KW-1185">Reference proteome</keyword>
<organism evidence="1 2">
    <name type="scientific">Nocardiopsis mwathae</name>
    <dbReference type="NCBI Taxonomy" id="1472723"/>
    <lineage>
        <taxon>Bacteria</taxon>
        <taxon>Bacillati</taxon>
        <taxon>Actinomycetota</taxon>
        <taxon>Actinomycetes</taxon>
        <taxon>Streptosporangiales</taxon>
        <taxon>Nocardiopsidaceae</taxon>
        <taxon>Nocardiopsis</taxon>
    </lineage>
</organism>
<gene>
    <name evidence="1" type="ORF">HNR23_003050</name>
</gene>
<sequence length="230" mass="25366">MSRGKGRKGTAKRPTKHPVVVVAGEDRNDRASLRILLEAVCPQMRGRIVEISDDVRLHKATGENLTSRIRTLARKVKARAQREKADVACVFIHEDFDRPDGAAWTAAHAKVEQELSKSLGTGHYVLAAAEMEAWLLLFPGALADTVTTWQIPERRVGRDTGRMADPKRILMTEVTGKGGRKYRESDAPEVVRNIVDNGHLSAPQGTNRSLDRFNEDARVCGEKHIGSGKG</sequence>
<reference evidence="1 2" key="1">
    <citation type="submission" date="2020-08" db="EMBL/GenBank/DDBJ databases">
        <title>Sequencing the genomes of 1000 actinobacteria strains.</title>
        <authorList>
            <person name="Klenk H.-P."/>
        </authorList>
    </citation>
    <scope>NUCLEOTIDE SEQUENCE [LARGE SCALE GENOMIC DNA]</scope>
    <source>
        <strain evidence="1 2">DSM 46659</strain>
    </source>
</reference>